<dbReference type="EMBL" id="JAPDOB010000001">
    <property type="protein sequence ID" value="MCW3797051.1"/>
    <property type="molecule type" value="Genomic_DNA"/>
</dbReference>
<evidence type="ECO:0000313" key="3">
    <source>
        <dbReference type="EMBL" id="MCW3797051.1"/>
    </source>
</evidence>
<dbReference type="SUPFAM" id="SSF48452">
    <property type="entry name" value="TPR-like"/>
    <property type="match status" value="1"/>
</dbReference>
<dbReference type="InterPro" id="IPR026634">
    <property type="entry name" value="TPST-like"/>
</dbReference>
<keyword evidence="2" id="KW-0802">TPR repeat</keyword>
<evidence type="ECO:0000256" key="1">
    <source>
        <dbReference type="ARBA" id="ARBA00022679"/>
    </source>
</evidence>
<dbReference type="PROSITE" id="PS50005">
    <property type="entry name" value="TPR"/>
    <property type="match status" value="1"/>
</dbReference>
<name>A0ABT3JE03_9SPHN</name>
<dbReference type="InterPro" id="IPR027417">
    <property type="entry name" value="P-loop_NTPase"/>
</dbReference>
<keyword evidence="1" id="KW-0808">Transferase</keyword>
<dbReference type="SMART" id="SM00028">
    <property type="entry name" value="TPR"/>
    <property type="match status" value="4"/>
</dbReference>
<gene>
    <name evidence="3" type="ORF">OMW55_04430</name>
</gene>
<protein>
    <submittedName>
        <fullName evidence="3">Sulfotransferase</fullName>
    </submittedName>
</protein>
<dbReference type="InterPro" id="IPR011990">
    <property type="entry name" value="TPR-like_helical_dom_sf"/>
</dbReference>
<evidence type="ECO:0000313" key="4">
    <source>
        <dbReference type="Proteomes" id="UP001526246"/>
    </source>
</evidence>
<dbReference type="Proteomes" id="UP001526246">
    <property type="component" value="Unassembled WGS sequence"/>
</dbReference>
<proteinExistence type="predicted"/>
<dbReference type="PANTHER" id="PTHR12788:SF10">
    <property type="entry name" value="PROTEIN-TYROSINE SULFOTRANSFERASE"/>
    <property type="match status" value="1"/>
</dbReference>
<comment type="caution">
    <text evidence="3">The sequence shown here is derived from an EMBL/GenBank/DDBJ whole genome shotgun (WGS) entry which is preliminary data.</text>
</comment>
<feature type="repeat" description="TPR" evidence="2">
    <location>
        <begin position="219"/>
        <end position="252"/>
    </location>
</feature>
<dbReference type="Gene3D" id="1.25.40.10">
    <property type="entry name" value="Tetratricopeptide repeat domain"/>
    <property type="match status" value="2"/>
</dbReference>
<dbReference type="RefSeq" id="WP_264881137.1">
    <property type="nucleotide sequence ID" value="NZ_JAPDOB010000001.1"/>
</dbReference>
<dbReference type="InterPro" id="IPR019734">
    <property type="entry name" value="TPR_rpt"/>
</dbReference>
<reference evidence="3 4" key="1">
    <citation type="submission" date="2022-10" db="EMBL/GenBank/DDBJ databases">
        <title>Sphingomonas sp.</title>
        <authorList>
            <person name="Jin C."/>
        </authorList>
    </citation>
    <scope>NUCLEOTIDE SEQUENCE [LARGE SCALE GENOMIC DNA]</scope>
    <source>
        <strain evidence="3 4">BN140010</strain>
    </source>
</reference>
<accession>A0ABT3JE03</accession>
<dbReference type="Pfam" id="PF13469">
    <property type="entry name" value="Sulfotransfer_3"/>
    <property type="match status" value="1"/>
</dbReference>
<organism evidence="3 4">
    <name type="scientific">Sphingomonas arvum</name>
    <dbReference type="NCBI Taxonomy" id="2992113"/>
    <lineage>
        <taxon>Bacteria</taxon>
        <taxon>Pseudomonadati</taxon>
        <taxon>Pseudomonadota</taxon>
        <taxon>Alphaproteobacteria</taxon>
        <taxon>Sphingomonadales</taxon>
        <taxon>Sphingomonadaceae</taxon>
        <taxon>Sphingomonas</taxon>
    </lineage>
</organism>
<keyword evidence="4" id="KW-1185">Reference proteome</keyword>
<dbReference type="Gene3D" id="3.40.50.300">
    <property type="entry name" value="P-loop containing nucleotide triphosphate hydrolases"/>
    <property type="match status" value="1"/>
</dbReference>
<dbReference type="Pfam" id="PF14559">
    <property type="entry name" value="TPR_19"/>
    <property type="match status" value="1"/>
</dbReference>
<sequence length="610" mass="67023">MNTQPPTDDVIFAGSGSRADALAAGRRLLETQPRAAAAQAREMLAIDPHDGDALRLLSAALRALGDTAEAQSVDQAAIAAAAHQPTLVRSAVAIREGRLNEAEHLLRPWLQEHPDDAAALRMLAEIGAQAGARPQAIALLQDALRVAPTYSSARLRLATLLIEQGDMKQAADVLDILLSMNGADVAGIGQTAASLGRLGEFRHAAQIYEKLLAREPDHAGFWLNLGHVRNTMGDTAGSIEAYRKAAVLEPGNGMVWWSLANLKTFRFSDEDRRVMEAQLNASPALDEERRLHLHFALGKAYEDARDPELSFRNYQAGNAIRHGQSGYRPEIIRSSVDRMTEVLTPVLVQRMADAGAPERDPVFIVGMPRAGSTLVEQILASHSKIEGTAELPVMPALVRALEEETGAPYPDLLADIAPARLAQLGRDYLEATRIYRKTDRPFFTDKLPNNWLHAGLIKLALPNATIIDARRNPLDCCFSVFKQNFARGQQFSYDLRDLGLYYCEYVRLMGHLDAIMPGAVHRLIHEALLDDSETQVRGMLQAIGVPFEEATLRFYENDRAVRTPSAEQVRRPLNTSGMERWRPFEAWLGPLVDALGNVLDCYPAVPAKSA</sequence>
<dbReference type="Pfam" id="PF13432">
    <property type="entry name" value="TPR_16"/>
    <property type="match status" value="1"/>
</dbReference>
<evidence type="ECO:0000256" key="2">
    <source>
        <dbReference type="PROSITE-ProRule" id="PRU00339"/>
    </source>
</evidence>
<dbReference type="SUPFAM" id="SSF52540">
    <property type="entry name" value="P-loop containing nucleoside triphosphate hydrolases"/>
    <property type="match status" value="1"/>
</dbReference>
<dbReference type="PANTHER" id="PTHR12788">
    <property type="entry name" value="PROTEIN-TYROSINE SULFOTRANSFERASE 2"/>
    <property type="match status" value="1"/>
</dbReference>